<protein>
    <submittedName>
        <fullName evidence="2">Uncharacterized protein</fullName>
    </submittedName>
</protein>
<dbReference type="EMBL" id="AGRJ01000137">
    <property type="protein sequence ID" value="EHO51429.1"/>
    <property type="molecule type" value="Genomic_DNA"/>
</dbReference>
<evidence type="ECO:0000256" key="1">
    <source>
        <dbReference type="SAM" id="Phobius"/>
    </source>
</evidence>
<gene>
    <name evidence="2" type="ORF">HMPREF9104_01501</name>
</gene>
<evidence type="ECO:0000313" key="3">
    <source>
        <dbReference type="Proteomes" id="UP000005025"/>
    </source>
</evidence>
<evidence type="ECO:0000313" key="2">
    <source>
        <dbReference type="EMBL" id="EHO51429.1"/>
    </source>
</evidence>
<sequence length="48" mass="5552">MGIQFSMIWAPIVLALVAMWIMSKYPLSDKDVDRINLEIDKRKSEGQL</sequence>
<dbReference type="STRING" id="797516.HMPREF9104_01501"/>
<dbReference type="PATRIC" id="fig|797516.3.peg.1341"/>
<keyword evidence="1" id="KW-0812">Transmembrane</keyword>
<organism evidence="2 3">
    <name type="scientific">Lentilactobacillus kisonensis F0435</name>
    <dbReference type="NCBI Taxonomy" id="797516"/>
    <lineage>
        <taxon>Bacteria</taxon>
        <taxon>Bacillati</taxon>
        <taxon>Bacillota</taxon>
        <taxon>Bacilli</taxon>
        <taxon>Lactobacillales</taxon>
        <taxon>Lactobacillaceae</taxon>
        <taxon>Lentilactobacillus</taxon>
    </lineage>
</organism>
<dbReference type="HOGENOM" id="CLU_3154181_0_0_9"/>
<keyword evidence="1" id="KW-0472">Membrane</keyword>
<feature type="transmembrane region" description="Helical" evidence="1">
    <location>
        <begin position="6"/>
        <end position="27"/>
    </location>
</feature>
<proteinExistence type="predicted"/>
<reference evidence="2 3" key="1">
    <citation type="submission" date="2011-09" db="EMBL/GenBank/DDBJ databases">
        <authorList>
            <person name="Weinstock G."/>
            <person name="Sodergren E."/>
            <person name="Clifton S."/>
            <person name="Fulton L."/>
            <person name="Fulton B."/>
            <person name="Courtney L."/>
            <person name="Fronick C."/>
            <person name="Harrison M."/>
            <person name="Strong C."/>
            <person name="Farmer C."/>
            <person name="Delahaunty K."/>
            <person name="Markovic C."/>
            <person name="Hall O."/>
            <person name="Minx P."/>
            <person name="Tomlinson C."/>
            <person name="Mitreva M."/>
            <person name="Hou S."/>
            <person name="Chen J."/>
            <person name="Wollam A."/>
            <person name="Pepin K.H."/>
            <person name="Johnson M."/>
            <person name="Bhonagiri V."/>
            <person name="Zhang X."/>
            <person name="Suruliraj S."/>
            <person name="Warren W."/>
            <person name="Chinwalla A."/>
            <person name="Mardis E.R."/>
            <person name="Wilson R.K."/>
        </authorList>
    </citation>
    <scope>NUCLEOTIDE SEQUENCE [LARGE SCALE GENOMIC DNA]</scope>
    <source>
        <strain evidence="2 3">F0435</strain>
    </source>
</reference>
<dbReference type="Proteomes" id="UP000005025">
    <property type="component" value="Unassembled WGS sequence"/>
</dbReference>
<keyword evidence="1" id="KW-1133">Transmembrane helix</keyword>
<accession>H1LFX5</accession>
<name>H1LFX5_9LACO</name>
<dbReference type="AlphaFoldDB" id="H1LFX5"/>
<comment type="caution">
    <text evidence="2">The sequence shown here is derived from an EMBL/GenBank/DDBJ whole genome shotgun (WGS) entry which is preliminary data.</text>
</comment>